<organism evidence="1">
    <name type="scientific">Anguilla anguilla</name>
    <name type="common">European freshwater eel</name>
    <name type="synonym">Muraena anguilla</name>
    <dbReference type="NCBI Taxonomy" id="7936"/>
    <lineage>
        <taxon>Eukaryota</taxon>
        <taxon>Metazoa</taxon>
        <taxon>Chordata</taxon>
        <taxon>Craniata</taxon>
        <taxon>Vertebrata</taxon>
        <taxon>Euteleostomi</taxon>
        <taxon>Actinopterygii</taxon>
        <taxon>Neopterygii</taxon>
        <taxon>Teleostei</taxon>
        <taxon>Anguilliformes</taxon>
        <taxon>Anguillidae</taxon>
        <taxon>Anguilla</taxon>
    </lineage>
</organism>
<accession>A0A0E9Q5W6</accession>
<reference evidence="1" key="2">
    <citation type="journal article" date="2015" name="Fish Shellfish Immunol.">
        <title>Early steps in the European eel (Anguilla anguilla)-Vibrio vulnificus interaction in the gills: Role of the RtxA13 toxin.</title>
        <authorList>
            <person name="Callol A."/>
            <person name="Pajuelo D."/>
            <person name="Ebbesson L."/>
            <person name="Teles M."/>
            <person name="MacKenzie S."/>
            <person name="Amaro C."/>
        </authorList>
    </citation>
    <scope>NUCLEOTIDE SEQUENCE</scope>
</reference>
<sequence length="30" mass="3667">MEMQLTVTVNTVTWWTSQEQHVLHTHFIRL</sequence>
<dbReference type="EMBL" id="GBXM01096423">
    <property type="protein sequence ID" value="JAH12154.1"/>
    <property type="molecule type" value="Transcribed_RNA"/>
</dbReference>
<reference evidence="1" key="1">
    <citation type="submission" date="2014-11" db="EMBL/GenBank/DDBJ databases">
        <authorList>
            <person name="Amaro Gonzalez C."/>
        </authorList>
    </citation>
    <scope>NUCLEOTIDE SEQUENCE</scope>
</reference>
<evidence type="ECO:0000313" key="1">
    <source>
        <dbReference type="EMBL" id="JAH12154.1"/>
    </source>
</evidence>
<name>A0A0E9Q5W6_ANGAN</name>
<proteinExistence type="predicted"/>
<dbReference type="AlphaFoldDB" id="A0A0E9Q5W6"/>
<protein>
    <submittedName>
        <fullName evidence="1">Uncharacterized protein</fullName>
    </submittedName>
</protein>